<keyword evidence="3 6" id="KW-0597">Phosphoprotein</keyword>
<dbReference type="SMART" id="SM00091">
    <property type="entry name" value="PAS"/>
    <property type="match status" value="3"/>
</dbReference>
<feature type="domain" description="PAC" evidence="10">
    <location>
        <begin position="355"/>
        <end position="407"/>
    </location>
</feature>
<dbReference type="Pfam" id="PF08448">
    <property type="entry name" value="PAS_4"/>
    <property type="match status" value="1"/>
</dbReference>
<dbReference type="InterPro" id="IPR036890">
    <property type="entry name" value="HATPase_C_sf"/>
</dbReference>
<evidence type="ECO:0000256" key="5">
    <source>
        <dbReference type="ARBA" id="ARBA00022777"/>
    </source>
</evidence>
<sequence>MMRAADWSLSPLGPPDTWPASLRTVVGLMLACPQPMFVAWGPQLGFLYNDGYRSILGTKHPWALGRPFQQIWAEIWPDIAPLIDRAMGGEATWSENLHLVMERHGYPEDTWYTFSYSPVRDEAGMVAGMFCACTETTGQILAGRQRAAAEAALRESEARFRTMADHAPVMIWTTEPDGRCSYLNSRWYEFTGQERAAGEGFGWLDAVHPEDRPRAEAGFRTANSGRQAFQSDYRLRCADDAYAHVLDTAAPRFGQAGEYLGYIGSVIDISERQAAAQSVTLSEARFRALVEASAQIVWTCHPDGGMLERSPSWCAFTGQDEADSIGHGWQQAVHPDDRSRVAAEWAACVATHGTYEIEYRLRHHAGGYRWTLARGVPLQDAEGRILTWVGMNIDIEEQRAAEAALHRLNAELENRVAERTRERDRIWLLSQELMLIADFDGVISAVNPAWSLLLGWDQASLPGQHLVDLLHPEDLEPTLHEIRRLSQGQPTPRFENRYRNRDGGWHWISWTAVPADGLIHAVGRDVTAEKSAAAALRAAEEQLRQAQKMEAVGQLTGGIAHDFNNLLTGIIGSLALLKKRVAEGRVAETGRYVAAATESAERAAALTQRLLAFARRQPLDPRVVEIPGLIRSMEELLRRTIGESITLSIDIAPDLAPTLCDPNQLENAILNLVINARDAMPKGGRLRISAAPVRIGPGEEASPGDYIGITVTDTGSGMQPAVAARAFDPFFTTKPIGQGTGLGLSMIYGFVRQSGGMVSLRTAPGEGTSVRLCLPHYAGGATTVRDSVLAGLASAPKAELGETVLIVEDEPVVRSVLVEVLRDLGYRALEAVDGREALKLLGEDRRLDLMVTDVGLPGGMNGRQLADAARVLRPGLRILFVTGYADAAGLSGDRLEPGMALIAKPFEAGALARRIRGLIEA</sequence>
<dbReference type="Gene3D" id="3.30.565.10">
    <property type="entry name" value="Histidine kinase-like ATPase, C-terminal domain"/>
    <property type="match status" value="1"/>
</dbReference>
<dbReference type="InterPro" id="IPR004358">
    <property type="entry name" value="Sig_transdc_His_kin-like_C"/>
</dbReference>
<protein>
    <recommendedName>
        <fullName evidence="2">histidine kinase</fullName>
        <ecNumber evidence="2">2.7.13.3</ecNumber>
    </recommendedName>
</protein>
<gene>
    <name evidence="11" type="ORF">SAMN04487779_10011078</name>
</gene>
<evidence type="ECO:0000259" key="8">
    <source>
        <dbReference type="PROSITE" id="PS50110"/>
    </source>
</evidence>
<dbReference type="SMART" id="SM00086">
    <property type="entry name" value="PAC"/>
    <property type="match status" value="3"/>
</dbReference>
<dbReference type="SMART" id="SM00388">
    <property type="entry name" value="HisKA"/>
    <property type="match status" value="1"/>
</dbReference>
<feature type="domain" description="PAS" evidence="9">
    <location>
        <begin position="282"/>
        <end position="341"/>
    </location>
</feature>
<dbReference type="PRINTS" id="PR00344">
    <property type="entry name" value="BCTRLSENSOR"/>
</dbReference>
<dbReference type="InterPro" id="IPR003661">
    <property type="entry name" value="HisK_dim/P_dom"/>
</dbReference>
<dbReference type="STRING" id="938405.SAMN02927895_01621"/>
<keyword evidence="12" id="KW-1185">Reference proteome</keyword>
<evidence type="ECO:0000313" key="12">
    <source>
        <dbReference type="Proteomes" id="UP000198925"/>
    </source>
</evidence>
<dbReference type="InterPro" id="IPR001789">
    <property type="entry name" value="Sig_transdc_resp-reg_receiver"/>
</dbReference>
<dbReference type="SMART" id="SM00387">
    <property type="entry name" value="HATPase_c"/>
    <property type="match status" value="1"/>
</dbReference>
<dbReference type="PANTHER" id="PTHR43304:SF1">
    <property type="entry name" value="PAC DOMAIN-CONTAINING PROTEIN"/>
    <property type="match status" value="1"/>
</dbReference>
<organism evidence="11 12">
    <name type="scientific">Belnapia rosea</name>
    <dbReference type="NCBI Taxonomy" id="938405"/>
    <lineage>
        <taxon>Bacteria</taxon>
        <taxon>Pseudomonadati</taxon>
        <taxon>Pseudomonadota</taxon>
        <taxon>Alphaproteobacteria</taxon>
        <taxon>Acetobacterales</taxon>
        <taxon>Roseomonadaceae</taxon>
        <taxon>Belnapia</taxon>
    </lineage>
</organism>
<dbReference type="SMART" id="SM00448">
    <property type="entry name" value="REC"/>
    <property type="match status" value="1"/>
</dbReference>
<dbReference type="Pfam" id="PF00512">
    <property type="entry name" value="HisKA"/>
    <property type="match status" value="1"/>
</dbReference>
<evidence type="ECO:0000313" key="11">
    <source>
        <dbReference type="EMBL" id="SDC49541.1"/>
    </source>
</evidence>
<dbReference type="InterPro" id="IPR000014">
    <property type="entry name" value="PAS"/>
</dbReference>
<evidence type="ECO:0000256" key="4">
    <source>
        <dbReference type="ARBA" id="ARBA00022679"/>
    </source>
</evidence>
<dbReference type="InterPro" id="IPR036097">
    <property type="entry name" value="HisK_dim/P_sf"/>
</dbReference>
<feature type="domain" description="PAS" evidence="9">
    <location>
        <begin position="434"/>
        <end position="489"/>
    </location>
</feature>
<evidence type="ECO:0000259" key="9">
    <source>
        <dbReference type="PROSITE" id="PS50112"/>
    </source>
</evidence>
<dbReference type="AlphaFoldDB" id="A0A1G6M268"/>
<dbReference type="InterPro" id="IPR013655">
    <property type="entry name" value="PAS_fold_3"/>
</dbReference>
<keyword evidence="5" id="KW-0418">Kinase</keyword>
<dbReference type="Gene3D" id="3.40.50.2300">
    <property type="match status" value="1"/>
</dbReference>
<dbReference type="Pfam" id="PF02518">
    <property type="entry name" value="HATPase_c"/>
    <property type="match status" value="1"/>
</dbReference>
<dbReference type="InterPro" id="IPR001610">
    <property type="entry name" value="PAC"/>
</dbReference>
<dbReference type="Pfam" id="PF00072">
    <property type="entry name" value="Response_reg"/>
    <property type="match status" value="1"/>
</dbReference>
<dbReference type="CDD" id="cd00130">
    <property type="entry name" value="PAS"/>
    <property type="match status" value="3"/>
</dbReference>
<dbReference type="CDD" id="cd00082">
    <property type="entry name" value="HisKA"/>
    <property type="match status" value="1"/>
</dbReference>
<dbReference type="InterPro" id="IPR005467">
    <property type="entry name" value="His_kinase_dom"/>
</dbReference>
<dbReference type="EMBL" id="FMZX01000001">
    <property type="protein sequence ID" value="SDC49541.1"/>
    <property type="molecule type" value="Genomic_DNA"/>
</dbReference>
<dbReference type="InterPro" id="IPR035965">
    <property type="entry name" value="PAS-like_dom_sf"/>
</dbReference>
<dbReference type="SUPFAM" id="SSF55874">
    <property type="entry name" value="ATPase domain of HSP90 chaperone/DNA topoisomerase II/histidine kinase"/>
    <property type="match status" value="1"/>
</dbReference>
<dbReference type="InterPro" id="IPR000700">
    <property type="entry name" value="PAS-assoc_C"/>
</dbReference>
<comment type="catalytic activity">
    <reaction evidence="1">
        <text>ATP + protein L-histidine = ADP + protein N-phospho-L-histidine.</text>
        <dbReference type="EC" id="2.7.13.3"/>
    </reaction>
</comment>
<dbReference type="PROSITE" id="PS50113">
    <property type="entry name" value="PAC"/>
    <property type="match status" value="2"/>
</dbReference>
<dbReference type="PROSITE" id="PS50110">
    <property type="entry name" value="RESPONSE_REGULATORY"/>
    <property type="match status" value="1"/>
</dbReference>
<dbReference type="PROSITE" id="PS50109">
    <property type="entry name" value="HIS_KIN"/>
    <property type="match status" value="1"/>
</dbReference>
<accession>A0A1G6M268</accession>
<feature type="domain" description="Response regulatory" evidence="8">
    <location>
        <begin position="803"/>
        <end position="919"/>
    </location>
</feature>
<feature type="domain" description="PAS" evidence="9">
    <location>
        <begin position="156"/>
        <end position="226"/>
    </location>
</feature>
<dbReference type="PROSITE" id="PS50112">
    <property type="entry name" value="PAS"/>
    <property type="match status" value="3"/>
</dbReference>
<evidence type="ECO:0000256" key="6">
    <source>
        <dbReference type="PROSITE-ProRule" id="PRU00169"/>
    </source>
</evidence>
<dbReference type="EC" id="2.7.13.3" evidence="2"/>
<dbReference type="FunFam" id="3.30.450.20:FF:000099">
    <property type="entry name" value="Sensory box sensor histidine kinase"/>
    <property type="match status" value="2"/>
</dbReference>
<keyword evidence="4" id="KW-0808">Transferase</keyword>
<dbReference type="InterPro" id="IPR003594">
    <property type="entry name" value="HATPase_dom"/>
</dbReference>
<dbReference type="InterPro" id="IPR052162">
    <property type="entry name" value="Sensor_kinase/Photoreceptor"/>
</dbReference>
<dbReference type="InterPro" id="IPR013656">
    <property type="entry name" value="PAS_4"/>
</dbReference>
<feature type="domain" description="PAC" evidence="10">
    <location>
        <begin position="229"/>
        <end position="281"/>
    </location>
</feature>
<proteinExistence type="predicted"/>
<name>A0A1G6M268_9PROT</name>
<dbReference type="SUPFAM" id="SSF47384">
    <property type="entry name" value="Homodimeric domain of signal transducing histidine kinase"/>
    <property type="match status" value="1"/>
</dbReference>
<dbReference type="Pfam" id="PF08447">
    <property type="entry name" value="PAS_3"/>
    <property type="match status" value="3"/>
</dbReference>
<evidence type="ECO:0000259" key="7">
    <source>
        <dbReference type="PROSITE" id="PS50109"/>
    </source>
</evidence>
<dbReference type="Gene3D" id="1.10.287.130">
    <property type="match status" value="1"/>
</dbReference>
<dbReference type="CDD" id="cd18161">
    <property type="entry name" value="REC_hyHK_blue-like"/>
    <property type="match status" value="1"/>
</dbReference>
<dbReference type="PANTHER" id="PTHR43304">
    <property type="entry name" value="PHYTOCHROME-LIKE PROTEIN CPH1"/>
    <property type="match status" value="1"/>
</dbReference>
<dbReference type="SUPFAM" id="SSF55785">
    <property type="entry name" value="PYP-like sensor domain (PAS domain)"/>
    <property type="match status" value="4"/>
</dbReference>
<dbReference type="SUPFAM" id="SSF52172">
    <property type="entry name" value="CheY-like"/>
    <property type="match status" value="1"/>
</dbReference>
<feature type="modified residue" description="4-aspartylphosphate" evidence="6">
    <location>
        <position position="853"/>
    </location>
</feature>
<evidence type="ECO:0000256" key="3">
    <source>
        <dbReference type="ARBA" id="ARBA00022553"/>
    </source>
</evidence>
<feature type="domain" description="Histidine kinase" evidence="7">
    <location>
        <begin position="558"/>
        <end position="778"/>
    </location>
</feature>
<evidence type="ECO:0000256" key="1">
    <source>
        <dbReference type="ARBA" id="ARBA00000085"/>
    </source>
</evidence>
<dbReference type="Gene3D" id="3.30.450.20">
    <property type="entry name" value="PAS domain"/>
    <property type="match status" value="4"/>
</dbReference>
<dbReference type="NCBIfam" id="TIGR00229">
    <property type="entry name" value="sensory_box"/>
    <property type="match status" value="3"/>
</dbReference>
<dbReference type="InterPro" id="IPR011006">
    <property type="entry name" value="CheY-like_superfamily"/>
</dbReference>
<evidence type="ECO:0000259" key="10">
    <source>
        <dbReference type="PROSITE" id="PS50113"/>
    </source>
</evidence>
<reference evidence="11 12" key="1">
    <citation type="submission" date="2016-10" db="EMBL/GenBank/DDBJ databases">
        <authorList>
            <person name="de Groot N.N."/>
        </authorList>
    </citation>
    <scope>NUCLEOTIDE SEQUENCE [LARGE SCALE GENOMIC DNA]</scope>
    <source>
        <strain evidence="11 12">CPCC 100156</strain>
    </source>
</reference>
<evidence type="ECO:0000256" key="2">
    <source>
        <dbReference type="ARBA" id="ARBA00012438"/>
    </source>
</evidence>
<dbReference type="GO" id="GO:0000155">
    <property type="term" value="F:phosphorelay sensor kinase activity"/>
    <property type="evidence" value="ECO:0007669"/>
    <property type="project" value="InterPro"/>
</dbReference>
<dbReference type="Proteomes" id="UP000198925">
    <property type="component" value="Unassembled WGS sequence"/>
</dbReference>